<comment type="caution">
    <text evidence="2">The sequence shown here is derived from an EMBL/GenBank/DDBJ whole genome shotgun (WGS) entry which is preliminary data.</text>
</comment>
<dbReference type="RefSeq" id="WP_141384085.1">
    <property type="nucleotide sequence ID" value="NZ_BJNF01000066.1"/>
</dbReference>
<gene>
    <name evidence="2" type="ORF">NWI01_23500</name>
</gene>
<evidence type="ECO:0000313" key="2">
    <source>
        <dbReference type="EMBL" id="GEC16458.1"/>
    </source>
</evidence>
<dbReference type="AlphaFoldDB" id="A0A4Y3WD73"/>
<dbReference type="EMBL" id="BJNF01000066">
    <property type="protein sequence ID" value="GEC16458.1"/>
    <property type="molecule type" value="Genomic_DNA"/>
</dbReference>
<evidence type="ECO:0008006" key="4">
    <source>
        <dbReference type="Google" id="ProtNLM"/>
    </source>
</evidence>
<sequence length="155" mass="17231">MADDKAKRGGSDGRLIALREAYEVRYWSKKFKVTPSKLKAAVKAVGRSARTVEAYLKLQKRATNDRALIALTQPYEVRYWAKKFKVTPARLRTAVGEVGRSAKKVGVFLAARKTVKKKSAVKKKTTAKKVKTKKVKAKTPKAKKAKKSAGKRARA</sequence>
<feature type="region of interest" description="Disordered" evidence="1">
    <location>
        <begin position="119"/>
        <end position="155"/>
    </location>
</feature>
<dbReference type="Pfam" id="PF12244">
    <property type="entry name" value="DUF3606"/>
    <property type="match status" value="2"/>
</dbReference>
<proteinExistence type="predicted"/>
<organism evidence="2 3">
    <name type="scientific">Nitrobacter winogradskyi</name>
    <name type="common">Nitrobacter agilis</name>
    <dbReference type="NCBI Taxonomy" id="913"/>
    <lineage>
        <taxon>Bacteria</taxon>
        <taxon>Pseudomonadati</taxon>
        <taxon>Pseudomonadota</taxon>
        <taxon>Alphaproteobacteria</taxon>
        <taxon>Hyphomicrobiales</taxon>
        <taxon>Nitrobacteraceae</taxon>
        <taxon>Nitrobacter</taxon>
    </lineage>
</organism>
<protein>
    <recommendedName>
        <fullName evidence="4">DUF3606 domain-containing protein</fullName>
    </recommendedName>
</protein>
<dbReference type="Proteomes" id="UP000318825">
    <property type="component" value="Unassembled WGS sequence"/>
</dbReference>
<evidence type="ECO:0000256" key="1">
    <source>
        <dbReference type="SAM" id="MobiDB-lite"/>
    </source>
</evidence>
<reference evidence="2 3" key="1">
    <citation type="submission" date="2019-06" db="EMBL/GenBank/DDBJ databases">
        <title>Whole genome shotgun sequence of Nitrobacter winogradskyi NBRC 14297.</title>
        <authorList>
            <person name="Hosoyama A."/>
            <person name="Uohara A."/>
            <person name="Ohji S."/>
            <person name="Ichikawa N."/>
        </authorList>
    </citation>
    <scope>NUCLEOTIDE SEQUENCE [LARGE SCALE GENOMIC DNA]</scope>
    <source>
        <strain evidence="2 3">NBRC 14297</strain>
    </source>
</reference>
<dbReference type="OrthoDB" id="8238029at2"/>
<accession>A0A4Y3WD73</accession>
<evidence type="ECO:0000313" key="3">
    <source>
        <dbReference type="Proteomes" id="UP000318825"/>
    </source>
</evidence>
<name>A0A4Y3WD73_NITWI</name>
<dbReference type="InterPro" id="IPR022037">
    <property type="entry name" value="DUF3606"/>
</dbReference>